<gene>
    <name evidence="4" type="ORF">SAMN04488109_5337</name>
</gene>
<feature type="domain" description="Zeta toxin" evidence="3">
    <location>
        <begin position="107"/>
        <end position="250"/>
    </location>
</feature>
<evidence type="ECO:0000259" key="3">
    <source>
        <dbReference type="Pfam" id="PF06414"/>
    </source>
</evidence>
<name>A0A1M5VRL5_9BACT</name>
<organism evidence="4 5">
    <name type="scientific">Chryseolinea serpens</name>
    <dbReference type="NCBI Taxonomy" id="947013"/>
    <lineage>
        <taxon>Bacteria</taxon>
        <taxon>Pseudomonadati</taxon>
        <taxon>Bacteroidota</taxon>
        <taxon>Cytophagia</taxon>
        <taxon>Cytophagales</taxon>
        <taxon>Fulvivirgaceae</taxon>
        <taxon>Chryseolinea</taxon>
    </lineage>
</organism>
<dbReference type="InterPro" id="IPR027417">
    <property type="entry name" value="P-loop_NTPase"/>
</dbReference>
<evidence type="ECO:0000313" key="5">
    <source>
        <dbReference type="Proteomes" id="UP000184212"/>
    </source>
</evidence>
<dbReference type="Proteomes" id="UP000184212">
    <property type="component" value="Unassembled WGS sequence"/>
</dbReference>
<dbReference type="Gene3D" id="3.40.50.300">
    <property type="entry name" value="P-loop containing nucleotide triphosphate hydrolases"/>
    <property type="match status" value="1"/>
</dbReference>
<proteinExistence type="predicted"/>
<sequence length="308" mass="35491">MNNEFARLLRDQHQVGHFLNSVLKIDPKEFKDIAYRIITCETGIIDGLENPTSRSAKFRDPRYQNDKERLALRERIVKELFEMPLLDRDDKLRLGKGGARPIEVKSERKAFIIIGLPASGKSAVAFRFANEFGAMILDADFSKRKLPEFAKYPWGASIVHKEASEMIFSRDKTGFESLFYKATRANYNLVIPKIGASHVKVLWICNLLKEMKYEVHLTLVYLSREKATLRALTRYKNTDRYVPLARIFDVYSQNPCLTYFFLKNKKGDRFDSFGVINTDVPVGEQPKCSDFLGDSPAKKYEIDLDLII</sequence>
<dbReference type="STRING" id="947013.SAMN04488109_5337"/>
<keyword evidence="1" id="KW-0547">Nucleotide-binding</keyword>
<dbReference type="InterPro" id="IPR010488">
    <property type="entry name" value="Zeta_toxin_domain"/>
</dbReference>
<dbReference type="AlphaFoldDB" id="A0A1M5VRL5"/>
<dbReference type="GO" id="GO:0005524">
    <property type="term" value="F:ATP binding"/>
    <property type="evidence" value="ECO:0007669"/>
    <property type="project" value="UniProtKB-KW"/>
</dbReference>
<accession>A0A1M5VRL5</accession>
<dbReference type="RefSeq" id="WP_073140721.1">
    <property type="nucleotide sequence ID" value="NZ_FQWQ01000004.1"/>
</dbReference>
<protein>
    <submittedName>
        <fullName evidence="4">Zeta toxin</fullName>
    </submittedName>
</protein>
<keyword evidence="5" id="KW-1185">Reference proteome</keyword>
<evidence type="ECO:0000313" key="4">
    <source>
        <dbReference type="EMBL" id="SHH77818.1"/>
    </source>
</evidence>
<evidence type="ECO:0000256" key="2">
    <source>
        <dbReference type="ARBA" id="ARBA00022840"/>
    </source>
</evidence>
<dbReference type="SUPFAM" id="SSF52540">
    <property type="entry name" value="P-loop containing nucleoside triphosphate hydrolases"/>
    <property type="match status" value="1"/>
</dbReference>
<reference evidence="4 5" key="1">
    <citation type="submission" date="2016-11" db="EMBL/GenBank/DDBJ databases">
        <authorList>
            <person name="Jaros S."/>
            <person name="Januszkiewicz K."/>
            <person name="Wedrychowicz H."/>
        </authorList>
    </citation>
    <scope>NUCLEOTIDE SEQUENCE [LARGE SCALE GENOMIC DNA]</scope>
    <source>
        <strain evidence="4 5">DSM 24574</strain>
    </source>
</reference>
<keyword evidence="2" id="KW-0067">ATP-binding</keyword>
<dbReference type="Pfam" id="PF06414">
    <property type="entry name" value="Zeta_toxin"/>
    <property type="match status" value="1"/>
</dbReference>
<evidence type="ECO:0000256" key="1">
    <source>
        <dbReference type="ARBA" id="ARBA00022741"/>
    </source>
</evidence>
<dbReference type="OrthoDB" id="660434at2"/>
<dbReference type="EMBL" id="FQWQ01000004">
    <property type="protein sequence ID" value="SHH77818.1"/>
    <property type="molecule type" value="Genomic_DNA"/>
</dbReference>
<dbReference type="GO" id="GO:0016301">
    <property type="term" value="F:kinase activity"/>
    <property type="evidence" value="ECO:0007669"/>
    <property type="project" value="InterPro"/>
</dbReference>